<accession>A0ACC0NWA9</accession>
<evidence type="ECO:0000313" key="1">
    <source>
        <dbReference type="EMBL" id="KAI8557249.1"/>
    </source>
</evidence>
<protein>
    <submittedName>
        <fullName evidence="1">Uncharacterized protein</fullName>
    </submittedName>
</protein>
<comment type="caution">
    <text evidence="1">The sequence shown here is derived from an EMBL/GenBank/DDBJ whole genome shotgun (WGS) entry which is preliminary data.</text>
</comment>
<proteinExistence type="predicted"/>
<dbReference type="EMBL" id="CM046392">
    <property type="protein sequence ID" value="KAI8557249.1"/>
    <property type="molecule type" value="Genomic_DNA"/>
</dbReference>
<reference evidence="1" key="1">
    <citation type="submission" date="2022-02" db="EMBL/GenBank/DDBJ databases">
        <title>Plant Genome Project.</title>
        <authorList>
            <person name="Zhang R.-G."/>
        </authorList>
    </citation>
    <scope>NUCLEOTIDE SEQUENCE</scope>
    <source>
        <strain evidence="1">AT1</strain>
    </source>
</reference>
<organism evidence="1 2">
    <name type="scientific">Rhododendron molle</name>
    <name type="common">Chinese azalea</name>
    <name type="synonym">Azalea mollis</name>
    <dbReference type="NCBI Taxonomy" id="49168"/>
    <lineage>
        <taxon>Eukaryota</taxon>
        <taxon>Viridiplantae</taxon>
        <taxon>Streptophyta</taxon>
        <taxon>Embryophyta</taxon>
        <taxon>Tracheophyta</taxon>
        <taxon>Spermatophyta</taxon>
        <taxon>Magnoliopsida</taxon>
        <taxon>eudicotyledons</taxon>
        <taxon>Gunneridae</taxon>
        <taxon>Pentapetalae</taxon>
        <taxon>asterids</taxon>
        <taxon>Ericales</taxon>
        <taxon>Ericaceae</taxon>
        <taxon>Ericoideae</taxon>
        <taxon>Rhodoreae</taxon>
        <taxon>Rhododendron</taxon>
    </lineage>
</organism>
<evidence type="ECO:0000313" key="2">
    <source>
        <dbReference type="Proteomes" id="UP001062846"/>
    </source>
</evidence>
<sequence>MNKPRCASDPSGDKLQAWIEEMAVYVKRIDPKHLVGIGLEGFYGPLTPDRVHFNPNTNVQQVGTDFIRNHQVLGVDFASAHIYADRFRKQFLMLIRFVKAWMQSHIEDAENALGMPVLFGKFGVSSKDPGYNTSFRDTLFSTVYKTLLNSTKKGGSGGGCLLWQLFPEGTGYMDDRYAIVLSKSPSTSDIITRHSNTIMFFNSFCSWKCYWGCKKKHPLETFVYHDDL</sequence>
<name>A0ACC0NWA9_RHOML</name>
<keyword evidence="2" id="KW-1185">Reference proteome</keyword>
<dbReference type="Proteomes" id="UP001062846">
    <property type="component" value="Chromosome 5"/>
</dbReference>
<gene>
    <name evidence="1" type="ORF">RHMOL_Rhmol05G0321600</name>
</gene>